<reference evidence="3 4" key="1">
    <citation type="journal article" date="2010" name="Stand. Genomic Sci.">
        <title>Complete genome sequence of Methanothermus fervidus type strain (V24S).</title>
        <authorList>
            <person name="Anderson I."/>
            <person name="Djao O.D."/>
            <person name="Misra M."/>
            <person name="Chertkov O."/>
            <person name="Nolan M."/>
            <person name="Lucas S."/>
            <person name="Lapidus A."/>
            <person name="Del Rio T.G."/>
            <person name="Tice H."/>
            <person name="Cheng J.F."/>
            <person name="Tapia R."/>
            <person name="Han C."/>
            <person name="Goodwin L."/>
            <person name="Pitluck S."/>
            <person name="Liolios K."/>
            <person name="Ivanova N."/>
            <person name="Mavromatis K."/>
            <person name="Mikhailova N."/>
            <person name="Pati A."/>
            <person name="Brambilla E."/>
            <person name="Chen A."/>
            <person name="Palaniappan K."/>
            <person name="Land M."/>
            <person name="Hauser L."/>
            <person name="Chang Y.J."/>
            <person name="Jeffries C.D."/>
            <person name="Sikorski J."/>
            <person name="Spring S."/>
            <person name="Rohde M."/>
            <person name="Eichinger K."/>
            <person name="Huber H."/>
            <person name="Wirth R."/>
            <person name="Goker M."/>
            <person name="Detter J.C."/>
            <person name="Woyke T."/>
            <person name="Bristow J."/>
            <person name="Eisen J.A."/>
            <person name="Markowitz V."/>
            <person name="Hugenholtz P."/>
            <person name="Klenk H.P."/>
            <person name="Kyrpides N.C."/>
        </authorList>
    </citation>
    <scope>NUCLEOTIDE SEQUENCE [LARGE SCALE GENOMIC DNA]</scope>
    <source>
        <strain evidence="4">ATCC 43054 / DSM 2088 / JCM 10308 / V24 S</strain>
    </source>
</reference>
<dbReference type="HAMAP" id="MF_00674">
    <property type="entry name" value="UPF0251"/>
    <property type="match status" value="1"/>
</dbReference>
<evidence type="ECO:0000313" key="3">
    <source>
        <dbReference type="EMBL" id="ADP77592.1"/>
    </source>
</evidence>
<dbReference type="InterPro" id="IPR036388">
    <property type="entry name" value="WH-like_DNA-bd_sf"/>
</dbReference>
<dbReference type="InterPro" id="IPR013324">
    <property type="entry name" value="RNA_pol_sigma_r3/r4-like"/>
</dbReference>
<dbReference type="HOGENOM" id="CLU_094511_0_1_2"/>
<evidence type="ECO:0000256" key="2">
    <source>
        <dbReference type="HAMAP-Rule" id="MF_00674"/>
    </source>
</evidence>
<dbReference type="AlphaFoldDB" id="E3GZ60"/>
<dbReference type="SUPFAM" id="SSF88659">
    <property type="entry name" value="Sigma3 and sigma4 domains of RNA polymerase sigma factors"/>
    <property type="match status" value="1"/>
</dbReference>
<name>E3GZ60_METFV</name>
<dbReference type="PANTHER" id="PTHR37478:SF2">
    <property type="entry name" value="UPF0251 PROTEIN TK0562"/>
    <property type="match status" value="1"/>
</dbReference>
<gene>
    <name evidence="3" type="ordered locus">Mfer_0793</name>
</gene>
<comment type="similarity">
    <text evidence="1 2">Belongs to the UPF0251 family.</text>
</comment>
<evidence type="ECO:0000313" key="4">
    <source>
        <dbReference type="Proteomes" id="UP000002315"/>
    </source>
</evidence>
<dbReference type="Pfam" id="PF02001">
    <property type="entry name" value="DUF134"/>
    <property type="match status" value="1"/>
</dbReference>
<dbReference type="Proteomes" id="UP000002315">
    <property type="component" value="Chromosome"/>
</dbReference>
<dbReference type="KEGG" id="mfv:Mfer_0793"/>
<evidence type="ECO:0000256" key="1">
    <source>
        <dbReference type="ARBA" id="ARBA00009350"/>
    </source>
</evidence>
<keyword evidence="4" id="KW-1185">Reference proteome</keyword>
<organism evidence="3 4">
    <name type="scientific">Methanothermus fervidus (strain ATCC 43054 / DSM 2088 / JCM 10308 / V24 S)</name>
    <dbReference type="NCBI Taxonomy" id="523846"/>
    <lineage>
        <taxon>Archaea</taxon>
        <taxon>Methanobacteriati</taxon>
        <taxon>Methanobacteriota</taxon>
        <taxon>Methanomada group</taxon>
        <taxon>Methanobacteria</taxon>
        <taxon>Methanobacteriales</taxon>
        <taxon>Methanothermaceae</taxon>
        <taxon>Methanothermus</taxon>
    </lineage>
</organism>
<protein>
    <recommendedName>
        <fullName evidence="2">UPF0251 protein Mfer_0793</fullName>
    </recommendedName>
</protein>
<dbReference type="OrthoDB" id="74471at2157"/>
<sequence length="135" mass="15475">MPRPRRFRRVIEKPRVKSFGPCPPWATEEVVKMEIEELEAIRLKDYLGMKQEEAAKVMNVSQPTFHRILTSARSKIAEAIIEGKMIVVSGGKYIIEEKKYVCKKCKSEWPEEIKICPVCGCKGILHRGGGRFGRK</sequence>
<proteinExistence type="inferred from homology"/>
<dbReference type="PANTHER" id="PTHR37478">
    <property type="match status" value="1"/>
</dbReference>
<dbReference type="EMBL" id="CP002278">
    <property type="protein sequence ID" value="ADP77592.1"/>
    <property type="molecule type" value="Genomic_DNA"/>
</dbReference>
<accession>E3GZ60</accession>
<dbReference type="STRING" id="523846.Mfer_0793"/>
<dbReference type="Gene3D" id="1.10.10.10">
    <property type="entry name" value="Winged helix-like DNA-binding domain superfamily/Winged helix DNA-binding domain"/>
    <property type="match status" value="1"/>
</dbReference>
<dbReference type="InterPro" id="IPR002852">
    <property type="entry name" value="UPF0251"/>
</dbReference>